<keyword evidence="4" id="KW-1185">Reference proteome</keyword>
<accession>A0A024G841</accession>
<sequence>MRMRFVDVIVWYVSCFGMIGVRSGDSTAKTAPTDGCCATCIGKTSNVPYTYDPVIHKECSAAKGVCCYNCAKEGDSEPDVLNAKFGNGGTTPQIVDGNWIQLKWSGIDRVTYEYYTKGHKKVTTVRNSSSEATKKASYFFICASRGAGKFVLRGWGPDACLLTTPEFTIEITSAGANGGAAKCSENSDGALSDLLNTESQKGSQTCNLQRASWKVGKDGSKECVCTSDWSGPPSCSGFPWWKTAATVGGALAALFSIAASVKVFLTNRKNKKQAAAKFDDDDTVFSPATSSFDSRKERISLPKASKQEYTL</sequence>
<dbReference type="AlphaFoldDB" id="A0A024G841"/>
<keyword evidence="1" id="KW-0472">Membrane</keyword>
<protein>
    <recommendedName>
        <fullName evidence="5">Fibronectin type-III domain-containing protein</fullName>
    </recommendedName>
</protein>
<evidence type="ECO:0000313" key="3">
    <source>
        <dbReference type="EMBL" id="CCI42482.1"/>
    </source>
</evidence>
<keyword evidence="2" id="KW-0732">Signal</keyword>
<keyword evidence="1" id="KW-1133">Transmembrane helix</keyword>
<dbReference type="OrthoDB" id="67549at2759"/>
<keyword evidence="1" id="KW-0812">Transmembrane</keyword>
<organism evidence="3 4">
    <name type="scientific">Albugo candida</name>
    <dbReference type="NCBI Taxonomy" id="65357"/>
    <lineage>
        <taxon>Eukaryota</taxon>
        <taxon>Sar</taxon>
        <taxon>Stramenopiles</taxon>
        <taxon>Oomycota</taxon>
        <taxon>Peronosporomycetes</taxon>
        <taxon>Albuginales</taxon>
        <taxon>Albuginaceae</taxon>
        <taxon>Albugo</taxon>
    </lineage>
</organism>
<proteinExistence type="predicted"/>
<dbReference type="EMBL" id="CAIX01000034">
    <property type="protein sequence ID" value="CCI42482.1"/>
    <property type="molecule type" value="Genomic_DNA"/>
</dbReference>
<reference evidence="3 4" key="1">
    <citation type="submission" date="2012-05" db="EMBL/GenBank/DDBJ databases">
        <title>Recombination and specialization in a pathogen metapopulation.</title>
        <authorList>
            <person name="Gardiner A."/>
            <person name="Kemen E."/>
            <person name="Schultz-Larsen T."/>
            <person name="MacLean D."/>
            <person name="Van Oosterhout C."/>
            <person name="Jones J.D.G."/>
        </authorList>
    </citation>
    <scope>NUCLEOTIDE SEQUENCE [LARGE SCALE GENOMIC DNA]</scope>
    <source>
        <strain evidence="3 4">Ac Nc2</strain>
    </source>
</reference>
<comment type="caution">
    <text evidence="3">The sequence shown here is derived from an EMBL/GenBank/DDBJ whole genome shotgun (WGS) entry which is preliminary data.</text>
</comment>
<name>A0A024G841_9STRA</name>
<feature type="transmembrane region" description="Helical" evidence="1">
    <location>
        <begin position="240"/>
        <end position="265"/>
    </location>
</feature>
<evidence type="ECO:0000256" key="1">
    <source>
        <dbReference type="SAM" id="Phobius"/>
    </source>
</evidence>
<dbReference type="InParanoid" id="A0A024G841"/>
<evidence type="ECO:0008006" key="5">
    <source>
        <dbReference type="Google" id="ProtNLM"/>
    </source>
</evidence>
<feature type="signal peptide" evidence="2">
    <location>
        <begin position="1"/>
        <end position="23"/>
    </location>
</feature>
<gene>
    <name evidence="3" type="ORF">BN9_032660</name>
</gene>
<evidence type="ECO:0000256" key="2">
    <source>
        <dbReference type="SAM" id="SignalP"/>
    </source>
</evidence>
<dbReference type="Proteomes" id="UP000053237">
    <property type="component" value="Unassembled WGS sequence"/>
</dbReference>
<evidence type="ECO:0000313" key="4">
    <source>
        <dbReference type="Proteomes" id="UP000053237"/>
    </source>
</evidence>
<feature type="chain" id="PRO_5001532304" description="Fibronectin type-III domain-containing protein" evidence="2">
    <location>
        <begin position="24"/>
        <end position="311"/>
    </location>
</feature>